<accession>A0A364Y4C2</accession>
<keyword evidence="1" id="KW-1133">Transmembrane helix</keyword>
<keyword evidence="1" id="KW-0472">Membrane</keyword>
<dbReference type="EMBL" id="QMFY01000003">
    <property type="protein sequence ID" value="RAW01782.1"/>
    <property type="molecule type" value="Genomic_DNA"/>
</dbReference>
<organism evidence="2 3">
    <name type="scientific">Pseudochryseolinea flava</name>
    <dbReference type="NCBI Taxonomy" id="2059302"/>
    <lineage>
        <taxon>Bacteria</taxon>
        <taxon>Pseudomonadati</taxon>
        <taxon>Bacteroidota</taxon>
        <taxon>Cytophagia</taxon>
        <taxon>Cytophagales</taxon>
        <taxon>Fulvivirgaceae</taxon>
        <taxon>Pseudochryseolinea</taxon>
    </lineage>
</organism>
<evidence type="ECO:0000313" key="2">
    <source>
        <dbReference type="EMBL" id="RAW01782.1"/>
    </source>
</evidence>
<sequence length="65" mass="7887">MGYIMFIMAFIIGYPLFMIAAYLLGKMLFVKIEEDEETEKLRTESRMIRENRLRFKLKKQRLLHA</sequence>
<dbReference type="Proteomes" id="UP000251889">
    <property type="component" value="Unassembled WGS sequence"/>
</dbReference>
<name>A0A364Y4C2_9BACT</name>
<evidence type="ECO:0000256" key="1">
    <source>
        <dbReference type="SAM" id="Phobius"/>
    </source>
</evidence>
<dbReference type="AlphaFoldDB" id="A0A364Y4C2"/>
<reference evidence="2 3" key="1">
    <citation type="submission" date="2018-06" db="EMBL/GenBank/DDBJ databases">
        <title>Chryseolinea flavus sp. nov., a member of the phylum Bacteroidetes isolated from soil.</title>
        <authorList>
            <person name="Li Y."/>
            <person name="Wang J."/>
        </authorList>
    </citation>
    <scope>NUCLEOTIDE SEQUENCE [LARGE SCALE GENOMIC DNA]</scope>
    <source>
        <strain evidence="2 3">SDU1-6</strain>
    </source>
</reference>
<evidence type="ECO:0000313" key="3">
    <source>
        <dbReference type="Proteomes" id="UP000251889"/>
    </source>
</evidence>
<keyword evidence="3" id="KW-1185">Reference proteome</keyword>
<gene>
    <name evidence="2" type="ORF">DQQ10_09045</name>
</gene>
<feature type="transmembrane region" description="Helical" evidence="1">
    <location>
        <begin position="6"/>
        <end position="24"/>
    </location>
</feature>
<comment type="caution">
    <text evidence="2">The sequence shown here is derived from an EMBL/GenBank/DDBJ whole genome shotgun (WGS) entry which is preliminary data.</text>
</comment>
<keyword evidence="1" id="KW-0812">Transmembrane</keyword>
<protein>
    <submittedName>
        <fullName evidence="2">Uncharacterized protein</fullName>
    </submittedName>
</protein>
<proteinExistence type="predicted"/>